<dbReference type="OrthoDB" id="9788881at2"/>
<dbReference type="GO" id="GO:0043565">
    <property type="term" value="F:sequence-specific DNA binding"/>
    <property type="evidence" value="ECO:0007669"/>
    <property type="project" value="TreeGrafter"/>
</dbReference>
<dbReference type="Proteomes" id="UP000261284">
    <property type="component" value="Unassembled WGS sequence"/>
</dbReference>
<dbReference type="EMBL" id="QTJU01000001">
    <property type="protein sequence ID" value="RFM29455.1"/>
    <property type="molecule type" value="Genomic_DNA"/>
</dbReference>
<evidence type="ECO:0000259" key="1">
    <source>
        <dbReference type="SMART" id="SM01321"/>
    </source>
</evidence>
<feature type="domain" description="Transposase IS200-like" evidence="1">
    <location>
        <begin position="2"/>
        <end position="133"/>
    </location>
</feature>
<evidence type="ECO:0000313" key="3">
    <source>
        <dbReference type="Proteomes" id="UP000261284"/>
    </source>
</evidence>
<dbReference type="SMART" id="SM01321">
    <property type="entry name" value="Y1_Tnp"/>
    <property type="match status" value="1"/>
</dbReference>
<name>A0A3E1NND9_9BACT</name>
<reference evidence="2 3" key="1">
    <citation type="submission" date="2018-08" db="EMBL/GenBank/DDBJ databases">
        <title>Chitinophagaceae sp. K23C18032701, a novel bacterium isolated from forest soil.</title>
        <authorList>
            <person name="Wang C."/>
        </authorList>
    </citation>
    <scope>NUCLEOTIDE SEQUENCE [LARGE SCALE GENOMIC DNA]</scope>
    <source>
        <strain evidence="2 3">K23C18032701</strain>
    </source>
</reference>
<gene>
    <name evidence="2" type="ORF">DXN05_00250</name>
</gene>
<dbReference type="InterPro" id="IPR036515">
    <property type="entry name" value="Transposase_17_sf"/>
</dbReference>
<sequence length="171" mass="20897">MLTNEMYFYTATIHEWRHLIGKHQLQHIILDTFTFLSEKKRIRVYGFVIMPNHLHVIWTMLKTTNKESAVSSFMKYTAHRFQEYLQQNVPWELPYFKVNLPDRKYNFWQRGSDQFLLYNTATIAQKLNYIHENPLQEHWQLANEPALYPYSSAMYYEQGVKNYEFLHDYRD</sequence>
<dbReference type="GO" id="GO:0004803">
    <property type="term" value="F:transposase activity"/>
    <property type="evidence" value="ECO:0007669"/>
    <property type="project" value="InterPro"/>
</dbReference>
<dbReference type="InterPro" id="IPR002686">
    <property type="entry name" value="Transposase_17"/>
</dbReference>
<dbReference type="SUPFAM" id="SSF143422">
    <property type="entry name" value="Transposase IS200-like"/>
    <property type="match status" value="1"/>
</dbReference>
<protein>
    <submittedName>
        <fullName evidence="2">Transposase</fullName>
    </submittedName>
</protein>
<dbReference type="AlphaFoldDB" id="A0A3E1NND9"/>
<dbReference type="PANTHER" id="PTHR36966:SF1">
    <property type="entry name" value="REP-ASSOCIATED TYROSINE TRANSPOSASE"/>
    <property type="match status" value="1"/>
</dbReference>
<proteinExistence type="predicted"/>
<comment type="caution">
    <text evidence="2">The sequence shown here is derived from an EMBL/GenBank/DDBJ whole genome shotgun (WGS) entry which is preliminary data.</text>
</comment>
<dbReference type="Gene3D" id="3.30.70.1290">
    <property type="entry name" value="Transposase IS200-like"/>
    <property type="match status" value="1"/>
</dbReference>
<dbReference type="PANTHER" id="PTHR36966">
    <property type="entry name" value="REP-ASSOCIATED TYROSINE TRANSPOSASE"/>
    <property type="match status" value="1"/>
</dbReference>
<dbReference type="GO" id="GO:0006313">
    <property type="term" value="P:DNA transposition"/>
    <property type="evidence" value="ECO:0007669"/>
    <property type="project" value="InterPro"/>
</dbReference>
<dbReference type="InterPro" id="IPR052715">
    <property type="entry name" value="RAYT_transposase"/>
</dbReference>
<organism evidence="2 3">
    <name type="scientific">Deminuibacter soli</name>
    <dbReference type="NCBI Taxonomy" id="2291815"/>
    <lineage>
        <taxon>Bacteria</taxon>
        <taxon>Pseudomonadati</taxon>
        <taxon>Bacteroidota</taxon>
        <taxon>Chitinophagia</taxon>
        <taxon>Chitinophagales</taxon>
        <taxon>Chitinophagaceae</taxon>
        <taxon>Deminuibacter</taxon>
    </lineage>
</organism>
<keyword evidence="3" id="KW-1185">Reference proteome</keyword>
<evidence type="ECO:0000313" key="2">
    <source>
        <dbReference type="EMBL" id="RFM29455.1"/>
    </source>
</evidence>
<accession>A0A3E1NND9</accession>